<keyword evidence="2" id="KW-1185">Reference proteome</keyword>
<proteinExistence type="predicted"/>
<name>A0ABN2W5I5_9ACTN</name>
<evidence type="ECO:0000313" key="1">
    <source>
        <dbReference type="EMBL" id="GAA2084293.1"/>
    </source>
</evidence>
<accession>A0ABN2W5I5</accession>
<gene>
    <name evidence="1" type="ORF">GCM10009801_45330</name>
</gene>
<sequence length="97" mass="10965">MYMLIGRVVRGRTVLDADQVRKLMYAAAEAEDGLEHVYAETDFEGASAMLFLTANSAPHAEQAAFRIMRRFLDYEELNGWEWEGRDPGRDSGHQAGK</sequence>
<organism evidence="1 2">
    <name type="scientific">Streptomyces albiaxialis</name>
    <dbReference type="NCBI Taxonomy" id="329523"/>
    <lineage>
        <taxon>Bacteria</taxon>
        <taxon>Bacillati</taxon>
        <taxon>Actinomycetota</taxon>
        <taxon>Actinomycetes</taxon>
        <taxon>Kitasatosporales</taxon>
        <taxon>Streptomycetaceae</taxon>
        <taxon>Streptomyces</taxon>
    </lineage>
</organism>
<comment type="caution">
    <text evidence="1">The sequence shown here is derived from an EMBL/GenBank/DDBJ whole genome shotgun (WGS) entry which is preliminary data.</text>
</comment>
<dbReference type="Proteomes" id="UP001500016">
    <property type="component" value="Unassembled WGS sequence"/>
</dbReference>
<protein>
    <submittedName>
        <fullName evidence="1">Uncharacterized protein</fullName>
    </submittedName>
</protein>
<dbReference type="EMBL" id="BAAAPE010000012">
    <property type="protein sequence ID" value="GAA2084293.1"/>
    <property type="molecule type" value="Genomic_DNA"/>
</dbReference>
<evidence type="ECO:0000313" key="2">
    <source>
        <dbReference type="Proteomes" id="UP001500016"/>
    </source>
</evidence>
<reference evidence="1 2" key="1">
    <citation type="journal article" date="2019" name="Int. J. Syst. Evol. Microbiol.">
        <title>The Global Catalogue of Microorganisms (GCM) 10K type strain sequencing project: providing services to taxonomists for standard genome sequencing and annotation.</title>
        <authorList>
            <consortium name="The Broad Institute Genomics Platform"/>
            <consortium name="The Broad Institute Genome Sequencing Center for Infectious Disease"/>
            <person name="Wu L."/>
            <person name="Ma J."/>
        </authorList>
    </citation>
    <scope>NUCLEOTIDE SEQUENCE [LARGE SCALE GENOMIC DNA]</scope>
    <source>
        <strain evidence="1 2">JCM 15478</strain>
    </source>
</reference>